<dbReference type="Pfam" id="PF10020">
    <property type="entry name" value="DUF2262"/>
    <property type="match status" value="1"/>
</dbReference>
<comment type="caution">
    <text evidence="2">The sequence shown here is derived from an EMBL/GenBank/DDBJ whole genome shotgun (WGS) entry which is preliminary data.</text>
</comment>
<dbReference type="Proteomes" id="UP000003195">
    <property type="component" value="Unassembled WGS sequence"/>
</dbReference>
<evidence type="ECO:0000313" key="3">
    <source>
        <dbReference type="Proteomes" id="UP000003195"/>
    </source>
</evidence>
<name>E2ZDP0_9FIRM</name>
<dbReference type="AlphaFoldDB" id="E2ZDP0"/>
<dbReference type="OrthoDB" id="1622897at2"/>
<evidence type="ECO:0000259" key="1">
    <source>
        <dbReference type="Pfam" id="PF10020"/>
    </source>
</evidence>
<feature type="domain" description="DUF2262" evidence="1">
    <location>
        <begin position="9"/>
        <end position="127"/>
    </location>
</feature>
<evidence type="ECO:0000313" key="2">
    <source>
        <dbReference type="EMBL" id="EFQ03602.1"/>
    </source>
</evidence>
<dbReference type="InterPro" id="IPR019260">
    <property type="entry name" value="DUF2262"/>
</dbReference>
<dbReference type="STRING" id="706434.HMPREF9429_01545"/>
<protein>
    <recommendedName>
        <fullName evidence="1">DUF2262 domain-containing protein</fullName>
    </recommendedName>
</protein>
<sequence length="131" mass="15253">MSLRYVKGSYMDEILVNGNPVLVVLEGLEEGKEKEARRYGKSVWEWILAHRPRVAAHAPLIAKFKNEHWLNDGEPEMTAEQIRASLERINSVYMTYNGDFDVFFATNEIFDNRAVVITMSKDFQFKQLRLL</sequence>
<dbReference type="RefSeq" id="WP_006942815.1">
    <property type="nucleotide sequence ID" value="NZ_GL538208.1"/>
</dbReference>
<keyword evidence="3" id="KW-1185">Reference proteome</keyword>
<reference evidence="2 3" key="1">
    <citation type="submission" date="2010-08" db="EMBL/GenBank/DDBJ databases">
        <authorList>
            <person name="Weinstock G."/>
            <person name="Sodergren E."/>
            <person name="Clifton S."/>
            <person name="Fulton L."/>
            <person name="Fulton B."/>
            <person name="Courtney L."/>
            <person name="Fronick C."/>
            <person name="Harrison M."/>
            <person name="Strong C."/>
            <person name="Farmer C."/>
            <person name="Delahaunty K."/>
            <person name="Markovic C."/>
            <person name="Hall O."/>
            <person name="Minx P."/>
            <person name="Tomlinson C."/>
            <person name="Mitreva M."/>
            <person name="Hou S."/>
            <person name="Chen J."/>
            <person name="Wollam A."/>
            <person name="Pepin K.H."/>
            <person name="Johnson M."/>
            <person name="Bhonagiri V."/>
            <person name="Zhang X."/>
            <person name="Suruliraj S."/>
            <person name="Warren W."/>
            <person name="Chinwalla A."/>
            <person name="Mardis E.R."/>
            <person name="Wilson R.K."/>
        </authorList>
    </citation>
    <scope>NUCLEOTIDE SEQUENCE [LARGE SCALE GENOMIC DNA]</scope>
    <source>
        <strain evidence="2 3">F0359</strain>
    </source>
</reference>
<accession>E2ZDP0</accession>
<organism evidence="2 3">
    <name type="scientific">Megasphaera micronuciformis F0359</name>
    <dbReference type="NCBI Taxonomy" id="706434"/>
    <lineage>
        <taxon>Bacteria</taxon>
        <taxon>Bacillati</taxon>
        <taxon>Bacillota</taxon>
        <taxon>Negativicutes</taxon>
        <taxon>Veillonellales</taxon>
        <taxon>Veillonellaceae</taxon>
        <taxon>Megasphaera</taxon>
    </lineage>
</organism>
<gene>
    <name evidence="2" type="ORF">HMPREF9429_01545</name>
</gene>
<dbReference type="HOGENOM" id="CLU_1925076_0_0_9"/>
<dbReference type="EMBL" id="AECS01000039">
    <property type="protein sequence ID" value="EFQ03602.1"/>
    <property type="molecule type" value="Genomic_DNA"/>
</dbReference>
<proteinExistence type="predicted"/>
<dbReference type="eggNOG" id="ENOG5033VTE">
    <property type="taxonomic scope" value="Bacteria"/>
</dbReference>